<organism evidence="4">
    <name type="scientific">Trichuris suis</name>
    <name type="common">pig whipworm</name>
    <dbReference type="NCBI Taxonomy" id="68888"/>
    <lineage>
        <taxon>Eukaryota</taxon>
        <taxon>Metazoa</taxon>
        <taxon>Ecdysozoa</taxon>
        <taxon>Nematoda</taxon>
        <taxon>Enoplea</taxon>
        <taxon>Dorylaimia</taxon>
        <taxon>Trichinellida</taxon>
        <taxon>Trichuridae</taxon>
        <taxon>Trichuris</taxon>
    </lineage>
</organism>
<feature type="region of interest" description="Disordered" evidence="1">
    <location>
        <begin position="43"/>
        <end position="71"/>
    </location>
</feature>
<dbReference type="EMBL" id="KL367593">
    <property type="protein sequence ID" value="KFD62527.1"/>
    <property type="molecule type" value="Genomic_DNA"/>
</dbReference>
<sequence length="71" mass="7797">MFLTKLEWQASKTIEDLQQVYGSSAPSNSVVYEWIERFTEGIEQGRGTSGPRAVSGLRDHSLPPAEATADV</sequence>
<evidence type="ECO:0000313" key="3">
    <source>
        <dbReference type="EMBL" id="KFD50055.1"/>
    </source>
</evidence>
<dbReference type="InterPro" id="IPR041426">
    <property type="entry name" value="Mos1_HTH"/>
</dbReference>
<protein>
    <recommendedName>
        <fullName evidence="2">Mos1 transposase HTH domain-containing protein</fullName>
    </recommendedName>
</protein>
<dbReference type="Proteomes" id="UP000030758">
    <property type="component" value="Unassembled WGS sequence"/>
</dbReference>
<dbReference type="Proteomes" id="UP000030764">
    <property type="component" value="Unassembled WGS sequence"/>
</dbReference>
<accession>A0A085MZ81</accession>
<evidence type="ECO:0000259" key="2">
    <source>
        <dbReference type="Pfam" id="PF17906"/>
    </source>
</evidence>
<feature type="domain" description="Mos1 transposase HTH" evidence="2">
    <location>
        <begin position="2"/>
        <end position="41"/>
    </location>
</feature>
<name>A0A085MZ81_9BILA</name>
<evidence type="ECO:0000313" key="4">
    <source>
        <dbReference type="EMBL" id="KFD62527.1"/>
    </source>
</evidence>
<dbReference type="Gene3D" id="1.10.10.1450">
    <property type="match status" value="1"/>
</dbReference>
<gene>
    <name evidence="3" type="ORF">M513_09015</name>
    <name evidence="4" type="ORF">M514_09015</name>
</gene>
<evidence type="ECO:0000256" key="1">
    <source>
        <dbReference type="SAM" id="MobiDB-lite"/>
    </source>
</evidence>
<dbReference type="EMBL" id="KL363259">
    <property type="protein sequence ID" value="KFD50055.1"/>
    <property type="molecule type" value="Genomic_DNA"/>
</dbReference>
<keyword evidence="5" id="KW-1185">Reference proteome</keyword>
<evidence type="ECO:0000313" key="5">
    <source>
        <dbReference type="Proteomes" id="UP000030764"/>
    </source>
</evidence>
<dbReference type="AlphaFoldDB" id="A0A085MZ81"/>
<reference evidence="4 5" key="1">
    <citation type="journal article" date="2014" name="Nat. Genet.">
        <title>Genome and transcriptome of the porcine whipworm Trichuris suis.</title>
        <authorList>
            <person name="Jex A.R."/>
            <person name="Nejsum P."/>
            <person name="Schwarz E.M."/>
            <person name="Hu L."/>
            <person name="Young N.D."/>
            <person name="Hall R.S."/>
            <person name="Korhonen P.K."/>
            <person name="Liao S."/>
            <person name="Thamsborg S."/>
            <person name="Xia J."/>
            <person name="Xu P."/>
            <person name="Wang S."/>
            <person name="Scheerlinck J.P."/>
            <person name="Hofmann A."/>
            <person name="Sternberg P.W."/>
            <person name="Wang J."/>
            <person name="Gasser R.B."/>
        </authorList>
    </citation>
    <scope>NUCLEOTIDE SEQUENCE [LARGE SCALE GENOMIC DNA]</scope>
    <source>
        <strain evidence="4">DCEP-RM93F</strain>
        <strain evidence="3">DCEP-RM93M</strain>
    </source>
</reference>
<dbReference type="Pfam" id="PF17906">
    <property type="entry name" value="HTH_48"/>
    <property type="match status" value="1"/>
</dbReference>
<proteinExistence type="predicted"/>